<sequence>MLNPFINPGLEIALKELFRDNVSTEQVHPAVATDIRKERLIVYVYPESIEFVFVELEQEVFDQGK</sequence>
<organism evidence="1 2">
    <name type="scientific">Enterococcus raffinosus</name>
    <dbReference type="NCBI Taxonomy" id="71452"/>
    <lineage>
        <taxon>Bacteria</taxon>
        <taxon>Bacillati</taxon>
        <taxon>Bacillota</taxon>
        <taxon>Bacilli</taxon>
        <taxon>Lactobacillales</taxon>
        <taxon>Enterococcaceae</taxon>
        <taxon>Enterococcus</taxon>
    </lineage>
</organism>
<evidence type="ECO:0000313" key="2">
    <source>
        <dbReference type="Proteomes" id="UP001254770"/>
    </source>
</evidence>
<dbReference type="RefSeq" id="WP_218255784.1">
    <property type="nucleotide sequence ID" value="NZ_CP072888.1"/>
</dbReference>
<dbReference type="EMBL" id="JARPXL010000001">
    <property type="protein sequence ID" value="MDT2543156.1"/>
    <property type="molecule type" value="Genomic_DNA"/>
</dbReference>
<dbReference type="GeneID" id="67040291"/>
<reference evidence="1" key="1">
    <citation type="submission" date="2023-03" db="EMBL/GenBank/DDBJ databases">
        <authorList>
            <person name="Shen W."/>
            <person name="Cai J."/>
        </authorList>
    </citation>
    <scope>NUCLEOTIDE SEQUENCE</scope>
    <source>
        <strain evidence="1">Y15</strain>
    </source>
</reference>
<gene>
    <name evidence="1" type="ORF">P7D69_02200</name>
</gene>
<comment type="caution">
    <text evidence="1">The sequence shown here is derived from an EMBL/GenBank/DDBJ whole genome shotgun (WGS) entry which is preliminary data.</text>
</comment>
<protein>
    <submittedName>
        <fullName evidence="1">Uncharacterized protein</fullName>
    </submittedName>
</protein>
<proteinExistence type="predicted"/>
<dbReference type="Proteomes" id="UP001254770">
    <property type="component" value="Unassembled WGS sequence"/>
</dbReference>
<accession>A0AAW8T3R9</accession>
<dbReference type="AlphaFoldDB" id="A0AAW8T3R9"/>
<evidence type="ECO:0000313" key="1">
    <source>
        <dbReference type="EMBL" id="MDT2543156.1"/>
    </source>
</evidence>
<name>A0AAW8T3R9_9ENTE</name>